<evidence type="ECO:0000313" key="1">
    <source>
        <dbReference type="EMBL" id="JAH43895.1"/>
    </source>
</evidence>
<dbReference type="AlphaFoldDB" id="A0A0E9STC6"/>
<accession>A0A0E9STC6</accession>
<reference evidence="1" key="2">
    <citation type="journal article" date="2015" name="Fish Shellfish Immunol.">
        <title>Early steps in the European eel (Anguilla anguilla)-Vibrio vulnificus interaction in the gills: Role of the RtxA13 toxin.</title>
        <authorList>
            <person name="Callol A."/>
            <person name="Pajuelo D."/>
            <person name="Ebbesson L."/>
            <person name="Teles M."/>
            <person name="MacKenzie S."/>
            <person name="Amaro C."/>
        </authorList>
    </citation>
    <scope>NUCLEOTIDE SEQUENCE</scope>
</reference>
<reference evidence="1" key="1">
    <citation type="submission" date="2014-11" db="EMBL/GenBank/DDBJ databases">
        <authorList>
            <person name="Amaro Gonzalez C."/>
        </authorList>
    </citation>
    <scope>NUCLEOTIDE SEQUENCE</scope>
</reference>
<protein>
    <submittedName>
        <fullName evidence="1">Uncharacterized protein</fullName>
    </submittedName>
</protein>
<organism evidence="1">
    <name type="scientific">Anguilla anguilla</name>
    <name type="common">European freshwater eel</name>
    <name type="synonym">Muraena anguilla</name>
    <dbReference type="NCBI Taxonomy" id="7936"/>
    <lineage>
        <taxon>Eukaryota</taxon>
        <taxon>Metazoa</taxon>
        <taxon>Chordata</taxon>
        <taxon>Craniata</taxon>
        <taxon>Vertebrata</taxon>
        <taxon>Euteleostomi</taxon>
        <taxon>Actinopterygii</taxon>
        <taxon>Neopterygii</taxon>
        <taxon>Teleostei</taxon>
        <taxon>Anguilliformes</taxon>
        <taxon>Anguillidae</taxon>
        <taxon>Anguilla</taxon>
    </lineage>
</organism>
<name>A0A0E9STC6_ANGAN</name>
<sequence length="17" mass="2247">MHLRLFITSLFRKKNWR</sequence>
<proteinExistence type="predicted"/>
<dbReference type="EMBL" id="GBXM01064682">
    <property type="protein sequence ID" value="JAH43895.1"/>
    <property type="molecule type" value="Transcribed_RNA"/>
</dbReference>